<dbReference type="SMART" id="SM00312">
    <property type="entry name" value="PX"/>
    <property type="match status" value="1"/>
</dbReference>
<name>A0A672LF99_SINGR</name>
<dbReference type="SUPFAM" id="SSF49562">
    <property type="entry name" value="C2 domain (Calcium/lipid-binding domain, CaLB)"/>
    <property type="match status" value="2"/>
</dbReference>
<evidence type="ECO:0000259" key="14">
    <source>
        <dbReference type="PROSITE" id="PS51547"/>
    </source>
</evidence>
<dbReference type="PROSITE" id="PS00916">
    <property type="entry name" value="PI3_4_KINASE_2"/>
    <property type="match status" value="1"/>
</dbReference>
<dbReference type="InterPro" id="IPR018936">
    <property type="entry name" value="PI3/4_kinase_CS"/>
</dbReference>
<dbReference type="FunFam" id="1.10.1070.11:FF:000003">
    <property type="entry name" value="Phosphatidylinositol 4-phosphate 3-kinase C2 domain-containing subunit beta"/>
    <property type="match status" value="1"/>
</dbReference>
<keyword evidence="4" id="KW-0418">Kinase</keyword>
<feature type="region of interest" description="Disordered" evidence="9">
    <location>
        <begin position="232"/>
        <end position="263"/>
    </location>
</feature>
<feature type="compositionally biased region" description="Low complexity" evidence="9">
    <location>
        <begin position="624"/>
        <end position="637"/>
    </location>
</feature>
<evidence type="ECO:0000256" key="8">
    <source>
        <dbReference type="ARBA" id="ARBA00029297"/>
    </source>
</evidence>
<dbReference type="Pfam" id="PF00613">
    <property type="entry name" value="PI3Ka"/>
    <property type="match status" value="1"/>
</dbReference>
<dbReference type="SMART" id="SM00144">
    <property type="entry name" value="PI3K_rbd"/>
    <property type="match status" value="1"/>
</dbReference>
<dbReference type="InterPro" id="IPR016024">
    <property type="entry name" value="ARM-type_fold"/>
</dbReference>
<evidence type="ECO:0000259" key="13">
    <source>
        <dbReference type="PROSITE" id="PS51546"/>
    </source>
</evidence>
<dbReference type="Pfam" id="PF00454">
    <property type="entry name" value="PI3_PI4_kinase"/>
    <property type="match status" value="1"/>
</dbReference>
<comment type="similarity">
    <text evidence="1">Belongs to the PI3/PI4-kinase family. Type III PI4K subfamily.</text>
</comment>
<feature type="region of interest" description="Disordered" evidence="9">
    <location>
        <begin position="618"/>
        <end position="637"/>
    </location>
</feature>
<dbReference type="PANTHER" id="PTHR10048">
    <property type="entry name" value="PHOSPHATIDYLINOSITOL KINASE"/>
    <property type="match status" value="1"/>
</dbReference>
<keyword evidence="6" id="KW-0443">Lipid metabolism</keyword>
<dbReference type="SMART" id="SM00146">
    <property type="entry name" value="PI3Kc"/>
    <property type="match status" value="1"/>
</dbReference>
<feature type="region of interest" description="Disordered" evidence="9">
    <location>
        <begin position="313"/>
        <end position="342"/>
    </location>
</feature>
<dbReference type="InterPro" id="IPR000403">
    <property type="entry name" value="PI3/4_kinase_cat_dom"/>
</dbReference>
<dbReference type="GO" id="GO:0016303">
    <property type="term" value="F:1-phosphatidylinositol-3-kinase activity"/>
    <property type="evidence" value="ECO:0007669"/>
    <property type="project" value="UniProtKB-EC"/>
</dbReference>
<dbReference type="GO" id="GO:0035005">
    <property type="term" value="F:1-phosphatidylinositol-4-phosphate 3-kinase activity"/>
    <property type="evidence" value="ECO:0007669"/>
    <property type="project" value="UniProtKB-EC"/>
</dbReference>
<keyword evidence="5" id="KW-0067">ATP-binding</keyword>
<dbReference type="Ensembl" id="ENSSGRT00000023021.1">
    <property type="protein sequence ID" value="ENSSGRP00000021335.1"/>
    <property type="gene ID" value="ENSSGRG00000011886.1"/>
</dbReference>
<dbReference type="Pfam" id="PF00787">
    <property type="entry name" value="PX"/>
    <property type="match status" value="1"/>
</dbReference>
<dbReference type="Proteomes" id="UP000472262">
    <property type="component" value="Unassembled WGS sequence"/>
</dbReference>
<dbReference type="PROSITE" id="PS51546">
    <property type="entry name" value="PI3K_RBD"/>
    <property type="match status" value="1"/>
</dbReference>
<dbReference type="InterPro" id="IPR015433">
    <property type="entry name" value="PI3/4_kinase"/>
</dbReference>
<gene>
    <name evidence="15" type="primary">LOC107567881</name>
</gene>
<dbReference type="Gene3D" id="1.10.1070.11">
    <property type="entry name" value="Phosphatidylinositol 3-/4-kinase, catalytic domain"/>
    <property type="match status" value="1"/>
</dbReference>
<dbReference type="SUPFAM" id="SSF54236">
    <property type="entry name" value="Ubiquitin-like"/>
    <property type="match status" value="1"/>
</dbReference>
<evidence type="ECO:0000256" key="7">
    <source>
        <dbReference type="ARBA" id="ARBA00023985"/>
    </source>
</evidence>
<feature type="domain" description="C2 PI3K-type" evidence="14">
    <location>
        <begin position="687"/>
        <end position="853"/>
    </location>
</feature>
<organism evidence="15 16">
    <name type="scientific">Sinocyclocheilus grahami</name>
    <name type="common">Dianchi golden-line fish</name>
    <name type="synonym">Barbus grahami</name>
    <dbReference type="NCBI Taxonomy" id="75366"/>
    <lineage>
        <taxon>Eukaryota</taxon>
        <taxon>Metazoa</taxon>
        <taxon>Chordata</taxon>
        <taxon>Craniata</taxon>
        <taxon>Vertebrata</taxon>
        <taxon>Euteleostomi</taxon>
        <taxon>Actinopterygii</taxon>
        <taxon>Neopterygii</taxon>
        <taxon>Teleostei</taxon>
        <taxon>Ostariophysi</taxon>
        <taxon>Cypriniformes</taxon>
        <taxon>Cyprinidae</taxon>
        <taxon>Cyprininae</taxon>
        <taxon>Sinocyclocheilus</taxon>
    </lineage>
</organism>
<dbReference type="InterPro" id="IPR001683">
    <property type="entry name" value="PX_dom"/>
</dbReference>
<dbReference type="PANTHER" id="PTHR10048:SF28">
    <property type="entry name" value="PHOSPHATIDYLINOSITOL 4-PHOSPHATE 3-KINASE C2 DOMAIN-CONTAINING SUBUNIT ALPHA"/>
    <property type="match status" value="1"/>
</dbReference>
<dbReference type="GO" id="GO:0048015">
    <property type="term" value="P:phosphatidylinositol-mediated signaling"/>
    <property type="evidence" value="ECO:0007669"/>
    <property type="project" value="TreeGrafter"/>
</dbReference>
<keyword evidence="3" id="KW-0547">Nucleotide-binding</keyword>
<evidence type="ECO:0000256" key="6">
    <source>
        <dbReference type="ARBA" id="ARBA00023098"/>
    </source>
</evidence>
<dbReference type="Gene3D" id="3.30.1520.10">
    <property type="entry name" value="Phox-like domain"/>
    <property type="match status" value="1"/>
</dbReference>
<evidence type="ECO:0000256" key="4">
    <source>
        <dbReference type="ARBA" id="ARBA00022777"/>
    </source>
</evidence>
<dbReference type="PROSITE" id="PS51547">
    <property type="entry name" value="C2_PI3K"/>
    <property type="match status" value="1"/>
</dbReference>
<reference evidence="15" key="1">
    <citation type="submission" date="2025-08" db="UniProtKB">
        <authorList>
            <consortium name="Ensembl"/>
        </authorList>
    </citation>
    <scope>IDENTIFICATION</scope>
</reference>
<dbReference type="InterPro" id="IPR001263">
    <property type="entry name" value="PI3K_accessory_dom"/>
</dbReference>
<dbReference type="InterPro" id="IPR042236">
    <property type="entry name" value="PI3K_accessory_sf"/>
</dbReference>
<evidence type="ECO:0000256" key="2">
    <source>
        <dbReference type="ARBA" id="ARBA00022679"/>
    </source>
</evidence>
<dbReference type="InterPro" id="IPR035892">
    <property type="entry name" value="C2_domain_sf"/>
</dbReference>
<dbReference type="SMART" id="SM00145">
    <property type="entry name" value="PI3Ka"/>
    <property type="match status" value="1"/>
</dbReference>
<dbReference type="GO" id="GO:0043491">
    <property type="term" value="P:phosphatidylinositol 3-kinase/protein kinase B signal transduction"/>
    <property type="evidence" value="ECO:0007669"/>
    <property type="project" value="TreeGrafter"/>
</dbReference>
<feature type="domain" description="PIK helical" evidence="12">
    <location>
        <begin position="832"/>
        <end position="1009"/>
    </location>
</feature>
<dbReference type="PROSITE" id="PS50195">
    <property type="entry name" value="PX"/>
    <property type="match status" value="1"/>
</dbReference>
<protein>
    <submittedName>
        <fullName evidence="15">Phosphatidylinositol-4-phosphate 3-kinase catalytic subunit type 2 alpha</fullName>
    </submittedName>
</protein>
<dbReference type="InterPro" id="IPR000341">
    <property type="entry name" value="PI3K_Ras-bd_dom"/>
</dbReference>
<dbReference type="GO" id="GO:0005886">
    <property type="term" value="C:plasma membrane"/>
    <property type="evidence" value="ECO:0007669"/>
    <property type="project" value="TreeGrafter"/>
</dbReference>
<dbReference type="FunFam" id="3.30.1010.10:FF:000001">
    <property type="entry name" value="Phosphatidylinositol 4-phosphate 3-kinase C2 domain-containing subunit beta"/>
    <property type="match status" value="1"/>
</dbReference>
<evidence type="ECO:0000259" key="11">
    <source>
        <dbReference type="PROSITE" id="PS50290"/>
    </source>
</evidence>
<dbReference type="InterPro" id="IPR036940">
    <property type="entry name" value="PI3/4_kinase_cat_sf"/>
</dbReference>
<dbReference type="GO" id="GO:0005524">
    <property type="term" value="F:ATP binding"/>
    <property type="evidence" value="ECO:0007669"/>
    <property type="project" value="UniProtKB-KW"/>
</dbReference>
<dbReference type="GO" id="GO:0005737">
    <property type="term" value="C:cytoplasm"/>
    <property type="evidence" value="ECO:0007669"/>
    <property type="project" value="TreeGrafter"/>
</dbReference>
<dbReference type="Gene3D" id="3.10.20.90">
    <property type="entry name" value="Phosphatidylinositol 3-kinase Catalytic Subunit, Chain A, domain 1"/>
    <property type="match status" value="1"/>
</dbReference>
<dbReference type="GO" id="GO:0016477">
    <property type="term" value="P:cell migration"/>
    <property type="evidence" value="ECO:0007669"/>
    <property type="project" value="TreeGrafter"/>
</dbReference>
<evidence type="ECO:0000256" key="9">
    <source>
        <dbReference type="SAM" id="MobiDB-lite"/>
    </source>
</evidence>
<dbReference type="InterPro" id="IPR029071">
    <property type="entry name" value="Ubiquitin-like_domsf"/>
</dbReference>
<dbReference type="PROSITE" id="PS00915">
    <property type="entry name" value="PI3_4_KINASE_1"/>
    <property type="match status" value="1"/>
</dbReference>
<dbReference type="GO" id="GO:0005942">
    <property type="term" value="C:phosphatidylinositol 3-kinase complex"/>
    <property type="evidence" value="ECO:0007669"/>
    <property type="project" value="TreeGrafter"/>
</dbReference>
<keyword evidence="16" id="KW-1185">Reference proteome</keyword>
<dbReference type="Pfam" id="PF00794">
    <property type="entry name" value="PI3K_rbd"/>
    <property type="match status" value="1"/>
</dbReference>
<feature type="domain" description="PX" evidence="10">
    <location>
        <begin position="1316"/>
        <end position="1432"/>
    </location>
</feature>
<feature type="compositionally biased region" description="Polar residues" evidence="9">
    <location>
        <begin position="232"/>
        <end position="246"/>
    </location>
</feature>
<keyword evidence="2" id="KW-0808">Transferase</keyword>
<evidence type="ECO:0000256" key="1">
    <source>
        <dbReference type="ARBA" id="ARBA00006209"/>
    </source>
</evidence>
<dbReference type="SMART" id="SM00142">
    <property type="entry name" value="PI3K_C2"/>
    <property type="match status" value="1"/>
</dbReference>
<accession>A0A672LF99</accession>
<dbReference type="Gene3D" id="3.30.1010.10">
    <property type="entry name" value="Phosphatidylinositol 3-kinase Catalytic Subunit, Chain A, domain 4"/>
    <property type="match status" value="1"/>
</dbReference>
<dbReference type="InterPro" id="IPR002420">
    <property type="entry name" value="PI3K-type_C2_dom"/>
</dbReference>
<dbReference type="FunFam" id="3.30.1520.10:FF:000006">
    <property type="entry name" value="Phosphatidylinositol 4-phosphate 3-kinase C2 domain-containing subunit alpha"/>
    <property type="match status" value="1"/>
</dbReference>
<evidence type="ECO:0000256" key="5">
    <source>
        <dbReference type="ARBA" id="ARBA00022840"/>
    </source>
</evidence>
<dbReference type="SUPFAM" id="SSF48371">
    <property type="entry name" value="ARM repeat"/>
    <property type="match status" value="1"/>
</dbReference>
<dbReference type="SUPFAM" id="SSF56112">
    <property type="entry name" value="Protein kinase-like (PK-like)"/>
    <property type="match status" value="1"/>
</dbReference>
<dbReference type="InterPro" id="IPR036871">
    <property type="entry name" value="PX_dom_sf"/>
</dbReference>
<evidence type="ECO:0000313" key="16">
    <source>
        <dbReference type="Proteomes" id="UP000472262"/>
    </source>
</evidence>
<dbReference type="Gene3D" id="1.25.40.70">
    <property type="entry name" value="Phosphatidylinositol 3-kinase, accessory domain (PIK)"/>
    <property type="match status" value="1"/>
</dbReference>
<dbReference type="SUPFAM" id="SSF64268">
    <property type="entry name" value="PX domain"/>
    <property type="match status" value="1"/>
</dbReference>
<evidence type="ECO:0000256" key="3">
    <source>
        <dbReference type="ARBA" id="ARBA00022741"/>
    </source>
</evidence>
<dbReference type="FunFam" id="3.10.20.90:FF:000156">
    <property type="entry name" value="Phosphatidylinositol 4-phosphate 3-kinase C2 domain-containing subunit alpha"/>
    <property type="match status" value="1"/>
</dbReference>
<feature type="region of interest" description="Disordered" evidence="9">
    <location>
        <begin position="40"/>
        <end position="91"/>
    </location>
</feature>
<feature type="compositionally biased region" description="Polar residues" evidence="9">
    <location>
        <begin position="316"/>
        <end position="334"/>
    </location>
</feature>
<sequence length="1549" mass="173511">MAHISSGNGFKFDRPASPGVVRPKGIVGKEEALRMELEALDKIKREKRHTLPATAPSGNPLPNPSAQTSTSRQEKDLIVFSESETQQKEQKDKFEDIDLEKLTKEELEKLLLDDSFGVSKMTRPSSLLGCNLSASYPGGHAFSPSSFHWTPTPTHAQTPMFPSAPFPKPPCSFQNGFSLALSPFISLPAQPTPFLSFTPIQPPAALVYPQPAVTPEMAKLFDKIASTSEYLKNGRSSSMETESGSVKSLEPIPQPSEPPNISRFEWLDLDPLNKRKEVEVEEKLTVSSGPFVEESGTAKDPWDAVLLDEPEVVDNGSPSAQVKSKVTLATQPRRASTGAAVTRSQSLNIPATSTDHSPGKQVRGTSFLTNVLSKYSILEKKEGQNLEVVAFCEDISKSKFTHDDLATNPGYVLSPVINQRDAGGDNGGSVKVSIEISVSQQPVTFTCDVSSPVDLLIMQALCWVHDDLNQVDISSYVLKVCGQEEVLQNKHSLGSHEYVQNCRKWETEIKLQLLFLSTMRRDLARTAEDDISPIVLEKYLGLVERPFKESVTREVLAEQLEGYYKQVNLCLQNESTQYKTVDNVVQSVKNLCCALDEVETPAISDAIKKLKRSVNLPRTRSPEAGAMSSASTGSANGNPIEESLAGLTDAVYELAKLYLRSFCPTTPGYTMEEHLEDRRDSKEASGTTEHLQFTLFAVHGIPATWVSSFEKYYLMCALTHNNRNLFKPVQSKKVGAYKSFFYHIKWDESINFPISVALLPLEAMLSLSLYGVLNQNANNSPDSNKQRKGPELLGKVSMPLLDFRRQVDFPSPAVDVLYVGPQENGCPDPQSLDPLDPGDRSEIEKLSIFSTRLSRADKQLLWDQRYYCRDYQYSLPKILASAPSWDWGSMGEIHSLLHHWPPLSPVSALELLDSKFADTEVRKVAVSWIESSSDDELADYLPQLVWVLECLFFVDGAAGGSREGTVFLPEEQLSTPYYSQSGGKRTQCQERVQSFFQKNSCRLPISPSLVTKELNIKACSFFNSNAVPLKIALVNADPLGDEINVMFKVGEDLRQDMLALQMIRIMDRIWLQEGLDLRIVNFKCISTGKDKGMVELVPSSETLRKIQVEYGVTGSFKDKPLAEWLRKYNPAEDEYEKASENFIYTCAGCCVATYILGICDRHNDNIMLRSTGHMFHIDFGKFLGHAQMIGSFKRDRAPFVLTSDMAYVINGGERPTSRFQLFVDLCSQAYNLIRKHSNLFLNLLSLMTQSGLPELTGVQDLKYVYDALQPQTTDAEATIFFTRLIESSLGSVATKFNFFIHNLAQLRFSGLPSNDEPILSFAPRTYTMKQDGRIRDTYVIRILREGQNEPQFVFRTFDEFQELHNKLTILFPLWKLPGFPSKMVLGRTHIKDVASKRKVELSSYVHNLMRSSTEVTQCDLIYTFFHPIARDDKTEGVEGLSKTPGMLSPTTGRVEGEVKLSVSYRNSTLFIMVISCLFQNLIRKLGTRHLMKCGYSKETLKQRELQLSVLSAESLRENCYLGGITLSLKDFDLSRETVKWYKLTTVPYF</sequence>
<feature type="region of interest" description="Disordered" evidence="9">
    <location>
        <begin position="1"/>
        <end position="23"/>
    </location>
</feature>
<dbReference type="GO" id="GO:0035091">
    <property type="term" value="F:phosphatidylinositol binding"/>
    <property type="evidence" value="ECO:0007669"/>
    <property type="project" value="InterPro"/>
</dbReference>
<evidence type="ECO:0000259" key="12">
    <source>
        <dbReference type="PROSITE" id="PS51545"/>
    </source>
</evidence>
<proteinExistence type="inferred from homology"/>
<feature type="domain" description="PI3K/PI4K catalytic" evidence="11">
    <location>
        <begin position="1015"/>
        <end position="1293"/>
    </location>
</feature>
<evidence type="ECO:0000313" key="15">
    <source>
        <dbReference type="Ensembl" id="ENSSGRP00000021335.1"/>
    </source>
</evidence>
<reference evidence="15" key="2">
    <citation type="submission" date="2025-09" db="UniProtKB">
        <authorList>
            <consortium name="Ensembl"/>
        </authorList>
    </citation>
    <scope>IDENTIFICATION</scope>
</reference>
<comment type="catalytic activity">
    <reaction evidence="8">
        <text>a 1,2-diacyl-sn-glycero-3-phospho-(1D-myo-inositol 4-phosphate) + ATP = a 1,2-diacyl-sn-glycero-3-phospho-(1D-myo-inositol-3,4-bisphosphate) + ADP + H(+)</text>
        <dbReference type="Rhea" id="RHEA:18373"/>
        <dbReference type="ChEBI" id="CHEBI:15378"/>
        <dbReference type="ChEBI" id="CHEBI:30616"/>
        <dbReference type="ChEBI" id="CHEBI:57658"/>
        <dbReference type="ChEBI" id="CHEBI:58178"/>
        <dbReference type="ChEBI" id="CHEBI:456216"/>
        <dbReference type="EC" id="2.7.1.154"/>
    </reaction>
    <physiologicalReaction direction="left-to-right" evidence="8">
        <dbReference type="Rhea" id="RHEA:18374"/>
    </physiologicalReaction>
</comment>
<comment type="catalytic activity">
    <reaction evidence="7">
        <text>a 1,2-diacyl-sn-glycero-3-phospho-(1D-myo-inositol) + ATP = a 1,2-diacyl-sn-glycero-3-phospho-(1D-myo-inositol-3-phosphate) + ADP + H(+)</text>
        <dbReference type="Rhea" id="RHEA:12709"/>
        <dbReference type="ChEBI" id="CHEBI:15378"/>
        <dbReference type="ChEBI" id="CHEBI:30616"/>
        <dbReference type="ChEBI" id="CHEBI:57880"/>
        <dbReference type="ChEBI" id="CHEBI:58088"/>
        <dbReference type="ChEBI" id="CHEBI:456216"/>
        <dbReference type="EC" id="2.7.1.137"/>
    </reaction>
    <physiologicalReaction direction="left-to-right" evidence="7">
        <dbReference type="Rhea" id="RHEA:12710"/>
    </physiologicalReaction>
</comment>
<dbReference type="PROSITE" id="PS50290">
    <property type="entry name" value="PI3_4_KINASE_3"/>
    <property type="match status" value="1"/>
</dbReference>
<dbReference type="InterPro" id="IPR011009">
    <property type="entry name" value="Kinase-like_dom_sf"/>
</dbReference>
<dbReference type="Gene3D" id="2.60.40.150">
    <property type="entry name" value="C2 domain"/>
    <property type="match status" value="2"/>
</dbReference>
<evidence type="ECO:0000259" key="10">
    <source>
        <dbReference type="PROSITE" id="PS50195"/>
    </source>
</evidence>
<feature type="domain" description="PI3K-RBD" evidence="13">
    <location>
        <begin position="427"/>
        <end position="515"/>
    </location>
</feature>
<dbReference type="CDD" id="cd04012">
    <property type="entry name" value="C2A_PI3K_class_II"/>
    <property type="match status" value="1"/>
</dbReference>
<dbReference type="PROSITE" id="PS51545">
    <property type="entry name" value="PIK_HELICAL"/>
    <property type="match status" value="1"/>
</dbReference>
<dbReference type="Pfam" id="PF00792">
    <property type="entry name" value="PI3K_C2"/>
    <property type="match status" value="1"/>
</dbReference>